<dbReference type="CDD" id="cd03228">
    <property type="entry name" value="ABCC_MRP_Like"/>
    <property type="match status" value="1"/>
</dbReference>
<dbReference type="InterPro" id="IPR003439">
    <property type="entry name" value="ABC_transporter-like_ATP-bd"/>
</dbReference>
<dbReference type="PANTHER" id="PTHR24221:SF590">
    <property type="entry name" value="COMPONENT LINKED WITH THE ASSEMBLY OF CYTOCHROME' TRANSPORT TRANSMEMBRANE ATP-BINDING PROTEIN ABC TRANSPORTER CYDD-RELATED"/>
    <property type="match status" value="1"/>
</dbReference>
<protein>
    <submittedName>
        <fullName evidence="10">ATP-binding cassette subfamily C protein CydD</fullName>
    </submittedName>
</protein>
<sequence length="498" mass="51971">MREVRSSASVPSSGTGVARLLLGLAQRDAAVRLGGRVREELRARAVSAVLTPERLHDVSLRDGSTRLTLGDGIDGTEAYVSKYIPAVVQLGVGGIGVVVALATLSPGLAAGIGLALMLAVLGPMAWKKMLARRGFTHWDTYEALSGDLLEALRGMSTLRALGDVPATRARLQARSEALRQATERVMRSSLAETAITDFAIQAGAVLAAGVAIVAVLTGQAPATEVYVLLLLSSEAFRPVRELSRHWHAGFLGLTAVPGLRALGAFSDADSADRRHPASLPPAKGAGAELVITGLSYRYPGAESPVLDGVSLRAERGAVHAIIGPSGAGKSTLFDLVLGFLRADRGSVELDGRPLRADDVAVVSQRPVLFAATVRENIDLFGSPQGELERACADAGVLDEILALPGGFDAPVAEAGASLSGGQRQRLALARALLARRPVLLVDEPTSALDDANAELVAQTLERVAADRIVLMISHRPEALRRVAHVHVLEGGALVEAAS</sequence>
<feature type="transmembrane region" description="Helical" evidence="7">
    <location>
        <begin position="194"/>
        <end position="216"/>
    </location>
</feature>
<evidence type="ECO:0000313" key="10">
    <source>
        <dbReference type="EMBL" id="MDQ1124942.1"/>
    </source>
</evidence>
<evidence type="ECO:0000259" key="8">
    <source>
        <dbReference type="PROSITE" id="PS50893"/>
    </source>
</evidence>
<dbReference type="PROSITE" id="PS50893">
    <property type="entry name" value="ABC_TRANSPORTER_2"/>
    <property type="match status" value="1"/>
</dbReference>
<proteinExistence type="predicted"/>
<dbReference type="Pfam" id="PF00005">
    <property type="entry name" value="ABC_tran"/>
    <property type="match status" value="1"/>
</dbReference>
<dbReference type="InterPro" id="IPR027417">
    <property type="entry name" value="P-loop_NTPase"/>
</dbReference>
<dbReference type="Gene3D" id="1.20.1560.10">
    <property type="entry name" value="ABC transporter type 1, transmembrane domain"/>
    <property type="match status" value="1"/>
</dbReference>
<reference evidence="10 11" key="1">
    <citation type="submission" date="2023-07" db="EMBL/GenBank/DDBJ databases">
        <title>Functional and genomic diversity of the sorghum phyllosphere microbiome.</title>
        <authorList>
            <person name="Shade A."/>
        </authorList>
    </citation>
    <scope>NUCLEOTIDE SEQUENCE [LARGE SCALE GENOMIC DNA]</scope>
    <source>
        <strain evidence="10 11">SORGH_AS_1207</strain>
    </source>
</reference>
<dbReference type="GO" id="GO:0005524">
    <property type="term" value="F:ATP binding"/>
    <property type="evidence" value="ECO:0007669"/>
    <property type="project" value="UniProtKB-KW"/>
</dbReference>
<evidence type="ECO:0000256" key="5">
    <source>
        <dbReference type="ARBA" id="ARBA00022989"/>
    </source>
</evidence>
<dbReference type="SUPFAM" id="SSF90123">
    <property type="entry name" value="ABC transporter transmembrane region"/>
    <property type="match status" value="1"/>
</dbReference>
<dbReference type="Pfam" id="PF00664">
    <property type="entry name" value="ABC_membrane"/>
    <property type="match status" value="1"/>
</dbReference>
<keyword evidence="6 7" id="KW-0472">Membrane</keyword>
<dbReference type="InterPro" id="IPR039421">
    <property type="entry name" value="Type_1_exporter"/>
</dbReference>
<dbReference type="PROSITE" id="PS50929">
    <property type="entry name" value="ABC_TM1F"/>
    <property type="match status" value="1"/>
</dbReference>
<dbReference type="Gene3D" id="3.40.50.300">
    <property type="entry name" value="P-loop containing nucleotide triphosphate hydrolases"/>
    <property type="match status" value="1"/>
</dbReference>
<feature type="transmembrane region" description="Helical" evidence="7">
    <location>
        <begin position="83"/>
        <end position="102"/>
    </location>
</feature>
<evidence type="ECO:0000256" key="1">
    <source>
        <dbReference type="ARBA" id="ARBA00004651"/>
    </source>
</evidence>
<comment type="subcellular location">
    <subcellularLocation>
        <location evidence="1">Cell membrane</location>
        <topology evidence="1">Multi-pass membrane protein</topology>
    </subcellularLocation>
</comment>
<keyword evidence="11" id="KW-1185">Reference proteome</keyword>
<evidence type="ECO:0000256" key="4">
    <source>
        <dbReference type="ARBA" id="ARBA00022840"/>
    </source>
</evidence>
<keyword evidence="3" id="KW-0547">Nucleotide-binding</keyword>
<evidence type="ECO:0000256" key="3">
    <source>
        <dbReference type="ARBA" id="ARBA00022741"/>
    </source>
</evidence>
<dbReference type="SMART" id="SM00382">
    <property type="entry name" value="AAA"/>
    <property type="match status" value="1"/>
</dbReference>
<keyword evidence="2 7" id="KW-0812">Transmembrane</keyword>
<dbReference type="InterPro" id="IPR017871">
    <property type="entry name" value="ABC_transporter-like_CS"/>
</dbReference>
<keyword evidence="4 10" id="KW-0067">ATP-binding</keyword>
<organism evidence="10 11">
    <name type="scientific">Microbacterium trichothecenolyticum</name>
    <name type="common">Aureobacterium trichothecenolyticum</name>
    <dbReference type="NCBI Taxonomy" id="69370"/>
    <lineage>
        <taxon>Bacteria</taxon>
        <taxon>Bacillati</taxon>
        <taxon>Actinomycetota</taxon>
        <taxon>Actinomycetes</taxon>
        <taxon>Micrococcales</taxon>
        <taxon>Microbacteriaceae</taxon>
        <taxon>Microbacterium</taxon>
    </lineage>
</organism>
<dbReference type="EMBL" id="JAUTBF010000001">
    <property type="protein sequence ID" value="MDQ1124942.1"/>
    <property type="molecule type" value="Genomic_DNA"/>
</dbReference>
<accession>A0ABU0TZ57</accession>
<dbReference type="InterPro" id="IPR011527">
    <property type="entry name" value="ABC1_TM_dom"/>
</dbReference>
<dbReference type="SUPFAM" id="SSF52540">
    <property type="entry name" value="P-loop containing nucleoside triphosphate hydrolases"/>
    <property type="match status" value="1"/>
</dbReference>
<name>A0ABU0TZ57_MICTR</name>
<dbReference type="PANTHER" id="PTHR24221">
    <property type="entry name" value="ATP-BINDING CASSETTE SUB-FAMILY B"/>
    <property type="match status" value="1"/>
</dbReference>
<comment type="caution">
    <text evidence="10">The sequence shown here is derived from an EMBL/GenBank/DDBJ whole genome shotgun (WGS) entry which is preliminary data.</text>
</comment>
<evidence type="ECO:0000313" key="11">
    <source>
        <dbReference type="Proteomes" id="UP001226691"/>
    </source>
</evidence>
<dbReference type="InterPro" id="IPR003593">
    <property type="entry name" value="AAA+_ATPase"/>
</dbReference>
<evidence type="ECO:0000256" key="2">
    <source>
        <dbReference type="ARBA" id="ARBA00022692"/>
    </source>
</evidence>
<dbReference type="PROSITE" id="PS00211">
    <property type="entry name" value="ABC_TRANSPORTER_1"/>
    <property type="match status" value="1"/>
</dbReference>
<evidence type="ECO:0000256" key="7">
    <source>
        <dbReference type="SAM" id="Phobius"/>
    </source>
</evidence>
<feature type="transmembrane region" description="Helical" evidence="7">
    <location>
        <begin position="108"/>
        <end position="126"/>
    </location>
</feature>
<feature type="domain" description="ABC transmembrane type-1" evidence="9">
    <location>
        <begin position="14"/>
        <end position="248"/>
    </location>
</feature>
<gene>
    <name evidence="10" type="ORF">QE412_003515</name>
</gene>
<evidence type="ECO:0000256" key="6">
    <source>
        <dbReference type="ARBA" id="ARBA00023136"/>
    </source>
</evidence>
<keyword evidence="5 7" id="KW-1133">Transmembrane helix</keyword>
<feature type="domain" description="ABC transporter" evidence="8">
    <location>
        <begin position="289"/>
        <end position="498"/>
    </location>
</feature>
<evidence type="ECO:0000259" key="9">
    <source>
        <dbReference type="PROSITE" id="PS50929"/>
    </source>
</evidence>
<dbReference type="Proteomes" id="UP001226691">
    <property type="component" value="Unassembled WGS sequence"/>
</dbReference>
<dbReference type="InterPro" id="IPR036640">
    <property type="entry name" value="ABC1_TM_sf"/>
</dbReference>